<protein>
    <recommendedName>
        <fullName evidence="4">AzlD domain-containing protein</fullName>
    </recommendedName>
</protein>
<proteinExistence type="predicted"/>
<feature type="transmembrane region" description="Helical" evidence="1">
    <location>
        <begin position="64"/>
        <end position="84"/>
    </location>
</feature>
<dbReference type="InterPro" id="IPR008407">
    <property type="entry name" value="Brnchd-chn_aa_trnsp_AzlD"/>
</dbReference>
<reference evidence="2" key="2">
    <citation type="submission" date="2020-09" db="EMBL/GenBank/DDBJ databases">
        <authorList>
            <person name="Sun Q."/>
            <person name="Zhou Y."/>
        </authorList>
    </citation>
    <scope>NUCLEOTIDE SEQUENCE</scope>
    <source>
        <strain evidence="2">CGMCC 1.15371</strain>
    </source>
</reference>
<reference evidence="2" key="1">
    <citation type="journal article" date="2014" name="Int. J. Syst. Evol. Microbiol.">
        <title>Complete genome sequence of Corynebacterium casei LMG S-19264T (=DSM 44701T), isolated from a smear-ripened cheese.</title>
        <authorList>
            <consortium name="US DOE Joint Genome Institute (JGI-PGF)"/>
            <person name="Walter F."/>
            <person name="Albersmeier A."/>
            <person name="Kalinowski J."/>
            <person name="Ruckert C."/>
        </authorList>
    </citation>
    <scope>NUCLEOTIDE SEQUENCE</scope>
    <source>
        <strain evidence="2">CGMCC 1.15371</strain>
    </source>
</reference>
<organism evidence="2 3">
    <name type="scientific">Pullulanibacillus camelliae</name>
    <dbReference type="NCBI Taxonomy" id="1707096"/>
    <lineage>
        <taxon>Bacteria</taxon>
        <taxon>Bacillati</taxon>
        <taxon>Bacillota</taxon>
        <taxon>Bacilli</taxon>
        <taxon>Bacillales</taxon>
        <taxon>Sporolactobacillaceae</taxon>
        <taxon>Pullulanibacillus</taxon>
    </lineage>
</organism>
<evidence type="ECO:0000313" key="3">
    <source>
        <dbReference type="Proteomes" id="UP000628775"/>
    </source>
</evidence>
<accession>A0A8J3DWK7</accession>
<evidence type="ECO:0000313" key="2">
    <source>
        <dbReference type="EMBL" id="GGE49801.1"/>
    </source>
</evidence>
<keyword evidence="1" id="KW-1133">Transmembrane helix</keyword>
<feature type="transmembrane region" description="Helical" evidence="1">
    <location>
        <begin position="38"/>
        <end position="58"/>
    </location>
</feature>
<feature type="transmembrane region" description="Helical" evidence="1">
    <location>
        <begin position="6"/>
        <end position="26"/>
    </location>
</feature>
<evidence type="ECO:0008006" key="4">
    <source>
        <dbReference type="Google" id="ProtNLM"/>
    </source>
</evidence>
<keyword evidence="1" id="KW-0472">Membrane</keyword>
<keyword evidence="3" id="KW-1185">Reference proteome</keyword>
<dbReference type="AlphaFoldDB" id="A0A8J3DWK7"/>
<dbReference type="RefSeq" id="WP_188696180.1">
    <property type="nucleotide sequence ID" value="NZ_BMIR01000017.1"/>
</dbReference>
<evidence type="ECO:0000256" key="1">
    <source>
        <dbReference type="SAM" id="Phobius"/>
    </source>
</evidence>
<gene>
    <name evidence="2" type="ORF">GCM10011391_30720</name>
</gene>
<keyword evidence="1" id="KW-0812">Transmembrane</keyword>
<comment type="caution">
    <text evidence="2">The sequence shown here is derived from an EMBL/GenBank/DDBJ whole genome shotgun (WGS) entry which is preliminary data.</text>
</comment>
<feature type="transmembrane region" description="Helical" evidence="1">
    <location>
        <begin position="91"/>
        <end position="108"/>
    </location>
</feature>
<sequence>MSNILWIIIGMGVVTYLPRLLPMVVLKSKIIPPFVQAVLTNVPYAVLGALIIPSVFIIHTGSLLHITVNDFLFGLIGGGVAFITAFLEWNITWVVLSSIAVLVVYHLFV</sequence>
<name>A0A8J3DWK7_9BACL</name>
<dbReference type="EMBL" id="BMIR01000017">
    <property type="protein sequence ID" value="GGE49801.1"/>
    <property type="molecule type" value="Genomic_DNA"/>
</dbReference>
<dbReference type="Pfam" id="PF05437">
    <property type="entry name" value="AzlD"/>
    <property type="match status" value="1"/>
</dbReference>
<dbReference type="Proteomes" id="UP000628775">
    <property type="component" value="Unassembled WGS sequence"/>
</dbReference>